<feature type="region of interest" description="Disordered" evidence="1">
    <location>
        <begin position="104"/>
        <end position="189"/>
    </location>
</feature>
<dbReference type="EMBL" id="CP001958">
    <property type="protein sequence ID" value="ADG96879.1"/>
    <property type="molecule type" value="Genomic_DNA"/>
</dbReference>
<keyword evidence="2" id="KW-0472">Membrane</keyword>
<evidence type="ECO:0000313" key="3">
    <source>
        <dbReference type="EMBL" id="ADG96879.1"/>
    </source>
</evidence>
<feature type="transmembrane region" description="Helical" evidence="2">
    <location>
        <begin position="74"/>
        <end position="97"/>
    </location>
</feature>
<dbReference type="HOGENOM" id="CLU_806299_0_0_11"/>
<dbReference type="OrthoDB" id="9833799at2"/>
<protein>
    <submittedName>
        <fullName evidence="3">Uncharacterized protein</fullName>
    </submittedName>
</protein>
<proteinExistence type="predicted"/>
<dbReference type="KEGG" id="srt:Srot_0392"/>
<keyword evidence="2" id="KW-1133">Transmembrane helix</keyword>
<reference evidence="3 4" key="1">
    <citation type="journal article" date="2010" name="Stand. Genomic Sci.">
        <title>Complete genome sequence of Segniliparus rotundus type strain (CDC 1076).</title>
        <authorList>
            <person name="Sikorski J."/>
            <person name="Lapidus A."/>
            <person name="Copeland A."/>
            <person name="Misra M."/>
            <person name="Glavina Del Rio T."/>
            <person name="Nolan M."/>
            <person name="Lucas S."/>
            <person name="Chen F."/>
            <person name="Tice H."/>
            <person name="Cheng J.F."/>
            <person name="Jando M."/>
            <person name="Schneider S."/>
            <person name="Bruce D."/>
            <person name="Goodwin L."/>
            <person name="Pitluck S."/>
            <person name="Liolios K."/>
            <person name="Mikhailova N."/>
            <person name="Pati A."/>
            <person name="Ivanova N."/>
            <person name="Mavromatis K."/>
            <person name="Chen A."/>
            <person name="Palaniappan K."/>
            <person name="Chertkov O."/>
            <person name="Land M."/>
            <person name="Hauser L."/>
            <person name="Chang Y.J."/>
            <person name="Jeffries C.D."/>
            <person name="Brettin T."/>
            <person name="Detter J.C."/>
            <person name="Han C."/>
            <person name="Rohde M."/>
            <person name="Goker M."/>
            <person name="Bristow J."/>
            <person name="Eisen J.A."/>
            <person name="Markowitz V."/>
            <person name="Hugenholtz P."/>
            <person name="Kyrpides N.C."/>
            <person name="Klenk H.P."/>
        </authorList>
    </citation>
    <scope>NUCLEOTIDE SEQUENCE [LARGE SCALE GENOMIC DNA]</scope>
    <source>
        <strain evidence="4">ATCC BAA-972 / CDC 1076 / CIP 108378 / DSM 44985 / JCM 13578</strain>
    </source>
</reference>
<evidence type="ECO:0000313" key="4">
    <source>
        <dbReference type="Proteomes" id="UP000002247"/>
    </source>
</evidence>
<gene>
    <name evidence="3" type="ordered locus">Srot_0392</name>
</gene>
<evidence type="ECO:0000256" key="2">
    <source>
        <dbReference type="SAM" id="Phobius"/>
    </source>
</evidence>
<dbReference type="RefSeq" id="WP_013137335.1">
    <property type="nucleotide sequence ID" value="NC_014168.1"/>
</dbReference>
<dbReference type="Proteomes" id="UP000002247">
    <property type="component" value="Chromosome"/>
</dbReference>
<organism evidence="3 4">
    <name type="scientific">Segniliparus rotundus (strain ATCC BAA-972 / CDC 1076 / CIP 108378 / DSM 44985 / JCM 13578)</name>
    <dbReference type="NCBI Taxonomy" id="640132"/>
    <lineage>
        <taxon>Bacteria</taxon>
        <taxon>Bacillati</taxon>
        <taxon>Actinomycetota</taxon>
        <taxon>Actinomycetes</taxon>
        <taxon>Mycobacteriales</taxon>
        <taxon>Segniliparaceae</taxon>
        <taxon>Segniliparus</taxon>
    </lineage>
</organism>
<name>D6ZBQ2_SEGRD</name>
<feature type="compositionally biased region" description="Pro residues" evidence="1">
    <location>
        <begin position="36"/>
        <end position="53"/>
    </location>
</feature>
<feature type="compositionally biased region" description="Low complexity" evidence="1">
    <location>
        <begin position="123"/>
        <end position="133"/>
    </location>
</feature>
<sequence>MNSPITPRHPGGPGHAGQHFQQRPASSAQPPYGGQQPPPPYGHGQPPPPPPSAQYPAHYAQHPPMPAPKRKNKALLWSLTGGGLAAVLVVAAVALLLGKSGRRDAADGQSALSSLAGHEDGPGHTSTGTGSSSLLNRDPQELLPLLPAPSDFPAGTPVQPSIDAPGEANADERVKPLPPEATNPPGCWSHLEIRRNRDDLPDITRIVTAVAKDAKGQVIAGAQIAKENNNVNALEQARAWLGQCREFDYIYQIQPGEAPVHFRVAPLPGPAGFSDPFFGVEFTELGPQGPRGHEYFFAARIRGLLVLSEGVCDLSSCDESQNAQMRQQIPIMFSKVVQGLRNMR</sequence>
<keyword evidence="4" id="KW-1185">Reference proteome</keyword>
<feature type="region of interest" description="Disordered" evidence="1">
    <location>
        <begin position="1"/>
        <end position="67"/>
    </location>
</feature>
<keyword evidence="2" id="KW-0812">Transmembrane</keyword>
<dbReference type="AlphaFoldDB" id="D6ZBQ2"/>
<accession>D6ZBQ2</accession>
<evidence type="ECO:0000256" key="1">
    <source>
        <dbReference type="SAM" id="MobiDB-lite"/>
    </source>
</evidence>